<gene>
    <name evidence="2" type="ORF">GON26_18645</name>
</gene>
<organism evidence="2 3">
    <name type="scientific">Flavobacterium hydrocarbonoxydans</name>
    <dbReference type="NCBI Taxonomy" id="2683249"/>
    <lineage>
        <taxon>Bacteria</taxon>
        <taxon>Pseudomonadati</taxon>
        <taxon>Bacteroidota</taxon>
        <taxon>Flavobacteriia</taxon>
        <taxon>Flavobacteriales</taxon>
        <taxon>Flavobacteriaceae</taxon>
        <taxon>Flavobacterium</taxon>
    </lineage>
</organism>
<evidence type="ECO:0000313" key="2">
    <source>
        <dbReference type="EMBL" id="MWB96387.1"/>
    </source>
</evidence>
<keyword evidence="1" id="KW-0472">Membrane</keyword>
<feature type="transmembrane region" description="Helical" evidence="1">
    <location>
        <begin position="12"/>
        <end position="30"/>
    </location>
</feature>
<sequence>MTEKQLTNFNLGKSVLLGLIFPIIFLFFFLEKTNLNPILDKCRLLTGERIIASGIIIKAKYFEDFIESNEHTKTTEVSGYEYDYVFISKKGEKIITKNYSYGQLPNNKLISEIPYKVKVEYLAESPKNNRIVDLYYNESFVDFLKKELFIPLLIFLFCSYAAFKIIERGVNKYNFETKYSRK</sequence>
<keyword evidence="3" id="KW-1185">Reference proteome</keyword>
<dbReference type="RefSeq" id="WP_160376286.1">
    <property type="nucleotide sequence ID" value="NZ_WSTB01000013.1"/>
</dbReference>
<keyword evidence="1" id="KW-0812">Transmembrane</keyword>
<dbReference type="EMBL" id="WSTB01000013">
    <property type="protein sequence ID" value="MWB96387.1"/>
    <property type="molecule type" value="Genomic_DNA"/>
</dbReference>
<proteinExistence type="predicted"/>
<protein>
    <submittedName>
        <fullName evidence="2">Uncharacterized protein</fullName>
    </submittedName>
</protein>
<dbReference type="AlphaFoldDB" id="A0A6I4NZ97"/>
<comment type="caution">
    <text evidence="2">The sequence shown here is derived from an EMBL/GenBank/DDBJ whole genome shotgun (WGS) entry which is preliminary data.</text>
</comment>
<keyword evidence="1" id="KW-1133">Transmembrane helix</keyword>
<feature type="transmembrane region" description="Helical" evidence="1">
    <location>
        <begin position="148"/>
        <end position="166"/>
    </location>
</feature>
<name>A0A6I4NZ97_9FLAO</name>
<accession>A0A6I4NZ97</accession>
<dbReference type="Proteomes" id="UP000471501">
    <property type="component" value="Unassembled WGS sequence"/>
</dbReference>
<evidence type="ECO:0000313" key="3">
    <source>
        <dbReference type="Proteomes" id="UP000471501"/>
    </source>
</evidence>
<reference evidence="2 3" key="1">
    <citation type="submission" date="2019-12" db="EMBL/GenBank/DDBJ databases">
        <authorList>
            <person name="Kim Y.S."/>
        </authorList>
    </citation>
    <scope>NUCLEOTIDE SEQUENCE [LARGE SCALE GENOMIC DNA]</scope>
    <source>
        <strain evidence="2 3">GA093</strain>
    </source>
</reference>
<evidence type="ECO:0000256" key="1">
    <source>
        <dbReference type="SAM" id="Phobius"/>
    </source>
</evidence>